<feature type="domain" description="Formyl transferase N-terminal" evidence="6">
    <location>
        <begin position="18"/>
        <end position="196"/>
    </location>
</feature>
<dbReference type="PANTHER" id="PTHR11138">
    <property type="entry name" value="METHIONYL-TRNA FORMYLTRANSFERASE"/>
    <property type="match status" value="1"/>
</dbReference>
<feature type="binding site" evidence="5">
    <location>
        <begin position="126"/>
        <end position="129"/>
    </location>
    <ligand>
        <name>(6S)-5,6,7,8-tetrahydrofolate</name>
        <dbReference type="ChEBI" id="CHEBI:57453"/>
    </ligand>
</feature>
<sequence>MRGPRPGPAGAARRLARMRVLFAGTPEAALPTLDALLDSHHEVVGVLTRADARQGRGRTLTPSPVARRAREAGLELRTPATLKDPATREWIGSLDADVAVVVAYGRIVPPDLLGVPAHGWLNLHFSLLPAWRGAAPVQRAIIAGEEITGACVFQLEEGLDTGPILGRVTETIGPRDTSGDLLERLARAGAPLVLKVLEDVAARTTAPEPQDEALATLAPMLSSADGEIRWADPAQSIDRRIRGVSPAPGAHTTLEAKRLRLGPVALVPEVTDLLPGQVRATKHEVLVGTGGCAVRLGRVAPAGRSWMEAEAWARGARLGAGAVLGQDQGEAR</sequence>
<reference evidence="8 9" key="1">
    <citation type="submission" date="2021-08" db="EMBL/GenBank/DDBJ databases">
        <title>Whole genome sequence of novel Actinomyces species strain MAS-1.</title>
        <authorList>
            <person name="Saito M."/>
            <person name="Kuwahara N."/>
            <person name="Takizawa T."/>
            <person name="Gotouda H."/>
            <person name="Ochiai T."/>
        </authorList>
    </citation>
    <scope>NUCLEOTIDE SEQUENCE [LARGE SCALE GENOMIC DNA]</scope>
    <source>
        <strain evidence="8 9">MAS-1</strain>
    </source>
</reference>
<evidence type="ECO:0000313" key="8">
    <source>
        <dbReference type="EMBL" id="BDA65579.1"/>
    </source>
</evidence>
<evidence type="ECO:0000256" key="5">
    <source>
        <dbReference type="HAMAP-Rule" id="MF_00182"/>
    </source>
</evidence>
<dbReference type="PANTHER" id="PTHR11138:SF5">
    <property type="entry name" value="METHIONYL-TRNA FORMYLTRANSFERASE, MITOCHONDRIAL"/>
    <property type="match status" value="1"/>
</dbReference>
<feature type="domain" description="Formyl transferase C-terminal" evidence="7">
    <location>
        <begin position="221"/>
        <end position="316"/>
    </location>
</feature>
<evidence type="ECO:0000256" key="2">
    <source>
        <dbReference type="ARBA" id="ARBA00012261"/>
    </source>
</evidence>
<dbReference type="InterPro" id="IPR005794">
    <property type="entry name" value="Fmt"/>
</dbReference>
<dbReference type="EMBL" id="AP025017">
    <property type="protein sequence ID" value="BDA65579.1"/>
    <property type="molecule type" value="Genomic_DNA"/>
</dbReference>
<dbReference type="HAMAP" id="MF_00182">
    <property type="entry name" value="Formyl_trans"/>
    <property type="match status" value="1"/>
</dbReference>
<dbReference type="Proteomes" id="UP000824496">
    <property type="component" value="Chromosome"/>
</dbReference>
<protein>
    <recommendedName>
        <fullName evidence="2 5">Methionyl-tRNA formyltransferase</fullName>
        <ecNumber evidence="2 5">2.1.2.9</ecNumber>
    </recommendedName>
</protein>
<name>A0ABN6K7D9_9ACTO</name>
<evidence type="ECO:0000256" key="3">
    <source>
        <dbReference type="ARBA" id="ARBA00022679"/>
    </source>
</evidence>
<keyword evidence="4 5" id="KW-0648">Protein biosynthesis</keyword>
<keyword evidence="3 5" id="KW-0808">Transferase</keyword>
<dbReference type="InterPro" id="IPR011034">
    <property type="entry name" value="Formyl_transferase-like_C_sf"/>
</dbReference>
<dbReference type="InterPro" id="IPR036477">
    <property type="entry name" value="Formyl_transf_N_sf"/>
</dbReference>
<comment type="catalytic activity">
    <reaction evidence="5">
        <text>L-methionyl-tRNA(fMet) + (6R)-10-formyltetrahydrofolate = N-formyl-L-methionyl-tRNA(fMet) + (6S)-5,6,7,8-tetrahydrofolate + H(+)</text>
        <dbReference type="Rhea" id="RHEA:24380"/>
        <dbReference type="Rhea" id="RHEA-COMP:9952"/>
        <dbReference type="Rhea" id="RHEA-COMP:9953"/>
        <dbReference type="ChEBI" id="CHEBI:15378"/>
        <dbReference type="ChEBI" id="CHEBI:57453"/>
        <dbReference type="ChEBI" id="CHEBI:78530"/>
        <dbReference type="ChEBI" id="CHEBI:78844"/>
        <dbReference type="ChEBI" id="CHEBI:195366"/>
        <dbReference type="EC" id="2.1.2.9"/>
    </reaction>
</comment>
<dbReference type="Gene3D" id="3.40.50.12230">
    <property type="match status" value="1"/>
</dbReference>
<comment type="similarity">
    <text evidence="1 5">Belongs to the Fmt family.</text>
</comment>
<dbReference type="CDD" id="cd08646">
    <property type="entry name" value="FMT_core_Met-tRNA-FMT_N"/>
    <property type="match status" value="1"/>
</dbReference>
<comment type="function">
    <text evidence="5">Attaches a formyl group to the free amino group of methionyl-tRNA(fMet). The formyl group appears to play a dual role in the initiator identity of N-formylmethionyl-tRNA by promoting its recognition by IF2 and preventing the misappropriation of this tRNA by the elongation apparatus.</text>
</comment>
<dbReference type="InterPro" id="IPR002376">
    <property type="entry name" value="Formyl_transf_N"/>
</dbReference>
<dbReference type="InterPro" id="IPR044135">
    <property type="entry name" value="Met-tRNA-FMT_C"/>
</dbReference>
<dbReference type="CDD" id="cd08704">
    <property type="entry name" value="Met_tRNA_FMT_C"/>
    <property type="match status" value="1"/>
</dbReference>
<evidence type="ECO:0000259" key="6">
    <source>
        <dbReference type="Pfam" id="PF00551"/>
    </source>
</evidence>
<proteinExistence type="inferred from homology"/>
<organism evidence="8 9">
    <name type="scientific">Actinomyces capricornis</name>
    <dbReference type="NCBI Taxonomy" id="2755559"/>
    <lineage>
        <taxon>Bacteria</taxon>
        <taxon>Bacillati</taxon>
        <taxon>Actinomycetota</taxon>
        <taxon>Actinomycetes</taxon>
        <taxon>Actinomycetales</taxon>
        <taxon>Actinomycetaceae</taxon>
        <taxon>Actinomyces</taxon>
    </lineage>
</organism>
<evidence type="ECO:0000256" key="4">
    <source>
        <dbReference type="ARBA" id="ARBA00022917"/>
    </source>
</evidence>
<dbReference type="EC" id="2.1.2.9" evidence="2 5"/>
<dbReference type="SUPFAM" id="SSF53328">
    <property type="entry name" value="Formyltransferase"/>
    <property type="match status" value="1"/>
</dbReference>
<gene>
    <name evidence="5 8" type="primary">fmt</name>
    <name evidence="8" type="ORF">MANAM107_24130</name>
</gene>
<keyword evidence="9" id="KW-1185">Reference proteome</keyword>
<dbReference type="InterPro" id="IPR005793">
    <property type="entry name" value="Formyl_trans_C"/>
</dbReference>
<dbReference type="Pfam" id="PF02911">
    <property type="entry name" value="Formyl_trans_C"/>
    <property type="match status" value="1"/>
</dbReference>
<dbReference type="SUPFAM" id="SSF50486">
    <property type="entry name" value="FMT C-terminal domain-like"/>
    <property type="match status" value="1"/>
</dbReference>
<evidence type="ECO:0000256" key="1">
    <source>
        <dbReference type="ARBA" id="ARBA00010699"/>
    </source>
</evidence>
<dbReference type="NCBIfam" id="TIGR00460">
    <property type="entry name" value="fmt"/>
    <property type="match status" value="1"/>
</dbReference>
<dbReference type="Pfam" id="PF00551">
    <property type="entry name" value="Formyl_trans_N"/>
    <property type="match status" value="1"/>
</dbReference>
<accession>A0ABN6K7D9</accession>
<evidence type="ECO:0000313" key="9">
    <source>
        <dbReference type="Proteomes" id="UP000824496"/>
    </source>
</evidence>
<dbReference type="InterPro" id="IPR041711">
    <property type="entry name" value="Met-tRNA-FMT_N"/>
</dbReference>
<evidence type="ECO:0000259" key="7">
    <source>
        <dbReference type="Pfam" id="PF02911"/>
    </source>
</evidence>